<dbReference type="EMBL" id="JACHXJ010000002">
    <property type="protein sequence ID" value="MBB3128075.1"/>
    <property type="molecule type" value="Genomic_DNA"/>
</dbReference>
<comment type="caution">
    <text evidence="6">The sequence shown here is derived from an EMBL/GenBank/DDBJ whole genome shotgun (WGS) entry which is preliminary data.</text>
</comment>
<dbReference type="InterPro" id="IPR016039">
    <property type="entry name" value="Thiolase-like"/>
</dbReference>
<dbReference type="InterPro" id="IPR001099">
    <property type="entry name" value="Chalcone/stilbene_synt_N"/>
</dbReference>
<dbReference type="SUPFAM" id="SSF53901">
    <property type="entry name" value="Thiolase-like"/>
    <property type="match status" value="1"/>
</dbReference>
<dbReference type="AlphaFoldDB" id="A0A839TMS1"/>
<evidence type="ECO:0000313" key="7">
    <source>
        <dbReference type="Proteomes" id="UP000517523"/>
    </source>
</evidence>
<sequence>MTMISDHGEGRALIQGIGTALPPHRLCQDDVFAKIEASLREDPHALRWAKRIFKQCGVQVRYTCEEDFLKPADQCTYLSTDKQQAAPATSKRMEVYRRESVPLAEKAAEEALRDAGMKSSGITHILTVSCTGQFLPGLDTFLIHRLELSPRIQRIPLTFQGCAAGLRAIQLAQQIVSASPAAAVLIVCVELCTIHLQPSGSREALFGASFFGDGASACIVSSGQADQQGGFQLGGGHSVLLPDSADEMIWEVGDTGFDLFLSPNIPKLLRAFLQDEVDRLLGGEALPPLWAIHPGGRGIVDAVQDLFGLDDSQTEFSRNVLRDFGNLSSATLLFVLKGMRERLREQGEGERSGVALAFGPGLTAELLRFTYVPSVVMKRESSYEYAGH</sequence>
<evidence type="ECO:0000259" key="5">
    <source>
        <dbReference type="Pfam" id="PF02797"/>
    </source>
</evidence>
<protein>
    <submittedName>
        <fullName evidence="6">Putative naringenin-chalcone synthase</fullName>
    </submittedName>
</protein>
<evidence type="ECO:0000256" key="3">
    <source>
        <dbReference type="PIRSR" id="PIRSR000451-1"/>
    </source>
</evidence>
<evidence type="ECO:0000256" key="1">
    <source>
        <dbReference type="ARBA" id="ARBA00005531"/>
    </source>
</evidence>
<keyword evidence="2" id="KW-0808">Transferase</keyword>
<dbReference type="Gene3D" id="3.40.47.10">
    <property type="match status" value="2"/>
</dbReference>
<organism evidence="6 7">
    <name type="scientific">Paenibacillus rhizosphaerae</name>
    <dbReference type="NCBI Taxonomy" id="297318"/>
    <lineage>
        <taxon>Bacteria</taxon>
        <taxon>Bacillati</taxon>
        <taxon>Bacillota</taxon>
        <taxon>Bacilli</taxon>
        <taxon>Bacillales</taxon>
        <taxon>Paenibacillaceae</taxon>
        <taxon>Paenibacillus</taxon>
    </lineage>
</organism>
<dbReference type="InterPro" id="IPR011141">
    <property type="entry name" value="Polyketide_synthase_type-III"/>
</dbReference>
<dbReference type="PANTHER" id="PTHR11877:SF46">
    <property type="entry name" value="TYPE III POLYKETIDE SYNTHASE A"/>
    <property type="match status" value="1"/>
</dbReference>
<feature type="active site" description="Acyl-thioester intermediate" evidence="3">
    <location>
        <position position="162"/>
    </location>
</feature>
<dbReference type="Proteomes" id="UP000517523">
    <property type="component" value="Unassembled WGS sequence"/>
</dbReference>
<dbReference type="Pfam" id="PF02797">
    <property type="entry name" value="Chal_sti_synt_C"/>
    <property type="match status" value="1"/>
</dbReference>
<reference evidence="6 7" key="1">
    <citation type="submission" date="2020-08" db="EMBL/GenBank/DDBJ databases">
        <title>Genomic Encyclopedia of Type Strains, Phase III (KMG-III): the genomes of soil and plant-associated and newly described type strains.</title>
        <authorList>
            <person name="Whitman W."/>
        </authorList>
    </citation>
    <scope>NUCLEOTIDE SEQUENCE [LARGE SCALE GENOMIC DNA]</scope>
    <source>
        <strain evidence="6 7">CECT 5831</strain>
    </source>
</reference>
<dbReference type="PANTHER" id="PTHR11877">
    <property type="entry name" value="HYDROXYMETHYLGLUTARYL-COA SYNTHASE"/>
    <property type="match status" value="1"/>
</dbReference>
<dbReference type="CDD" id="cd00831">
    <property type="entry name" value="CHS_like"/>
    <property type="match status" value="1"/>
</dbReference>
<evidence type="ECO:0000259" key="4">
    <source>
        <dbReference type="Pfam" id="PF00195"/>
    </source>
</evidence>
<dbReference type="GO" id="GO:0030639">
    <property type="term" value="P:polyketide biosynthetic process"/>
    <property type="evidence" value="ECO:0007669"/>
    <property type="project" value="TreeGrafter"/>
</dbReference>
<gene>
    <name evidence="6" type="ORF">FHS19_002729</name>
</gene>
<evidence type="ECO:0000313" key="6">
    <source>
        <dbReference type="EMBL" id="MBB3128075.1"/>
    </source>
</evidence>
<dbReference type="Pfam" id="PF00195">
    <property type="entry name" value="Chal_sti_synt_N"/>
    <property type="match status" value="1"/>
</dbReference>
<feature type="domain" description="Chalcone/stilbene synthase N-terminal" evidence="4">
    <location>
        <begin position="7"/>
        <end position="223"/>
    </location>
</feature>
<dbReference type="InterPro" id="IPR012328">
    <property type="entry name" value="Chalcone/stilbene_synt_C"/>
</dbReference>
<dbReference type="GO" id="GO:0016747">
    <property type="term" value="F:acyltransferase activity, transferring groups other than amino-acyl groups"/>
    <property type="evidence" value="ECO:0007669"/>
    <property type="project" value="InterPro"/>
</dbReference>
<comment type="similarity">
    <text evidence="1">Belongs to the thiolase-like superfamily. Chalcone/stilbene synthases family.</text>
</comment>
<accession>A0A839TMS1</accession>
<name>A0A839TMS1_9BACL</name>
<evidence type="ECO:0000256" key="2">
    <source>
        <dbReference type="ARBA" id="ARBA00022679"/>
    </source>
</evidence>
<dbReference type="PIRSF" id="PIRSF000451">
    <property type="entry name" value="PKS_III"/>
    <property type="match status" value="1"/>
</dbReference>
<proteinExistence type="inferred from homology"/>
<feature type="domain" description="Chalcone/stilbene synthase C-terminal" evidence="5">
    <location>
        <begin position="239"/>
        <end position="367"/>
    </location>
</feature>